<reference evidence="2 3" key="1">
    <citation type="submission" date="2018-02" db="EMBL/GenBank/DDBJ databases">
        <title>Draft genome of wild Prunus yedoensis var. nudiflora.</title>
        <authorList>
            <person name="Baek S."/>
            <person name="Kim J.-H."/>
            <person name="Choi K."/>
            <person name="Kim G.-B."/>
            <person name="Cho A."/>
            <person name="Jang H."/>
            <person name="Shin C.-H."/>
            <person name="Yu H.-J."/>
            <person name="Mun J.-H."/>
        </authorList>
    </citation>
    <scope>NUCLEOTIDE SEQUENCE [LARGE SCALE GENOMIC DNA]</scope>
    <source>
        <strain evidence="3">cv. Jeju island</strain>
        <tissue evidence="2">Leaf</tissue>
    </source>
</reference>
<feature type="region of interest" description="Disordered" evidence="1">
    <location>
        <begin position="103"/>
        <end position="122"/>
    </location>
</feature>
<accession>A0A314U6G2</accession>
<dbReference type="EMBL" id="PJQY01003987">
    <property type="protein sequence ID" value="PQM32935.1"/>
    <property type="molecule type" value="Genomic_DNA"/>
</dbReference>
<evidence type="ECO:0000256" key="1">
    <source>
        <dbReference type="SAM" id="MobiDB-lite"/>
    </source>
</evidence>
<gene>
    <name evidence="2" type="ORF">Pyn_36248</name>
</gene>
<organism evidence="2 3">
    <name type="scientific">Prunus yedoensis var. nudiflora</name>
    <dbReference type="NCBI Taxonomy" id="2094558"/>
    <lineage>
        <taxon>Eukaryota</taxon>
        <taxon>Viridiplantae</taxon>
        <taxon>Streptophyta</taxon>
        <taxon>Embryophyta</taxon>
        <taxon>Tracheophyta</taxon>
        <taxon>Spermatophyta</taxon>
        <taxon>Magnoliopsida</taxon>
        <taxon>eudicotyledons</taxon>
        <taxon>Gunneridae</taxon>
        <taxon>Pentapetalae</taxon>
        <taxon>rosids</taxon>
        <taxon>fabids</taxon>
        <taxon>Rosales</taxon>
        <taxon>Rosaceae</taxon>
        <taxon>Amygdaloideae</taxon>
        <taxon>Amygdaleae</taxon>
        <taxon>Prunus</taxon>
    </lineage>
</organism>
<proteinExistence type="predicted"/>
<evidence type="ECO:0000313" key="3">
    <source>
        <dbReference type="Proteomes" id="UP000250321"/>
    </source>
</evidence>
<name>A0A314U6G2_PRUYE</name>
<dbReference type="Proteomes" id="UP000250321">
    <property type="component" value="Unassembled WGS sequence"/>
</dbReference>
<evidence type="ECO:0000313" key="2">
    <source>
        <dbReference type="EMBL" id="PQM32935.1"/>
    </source>
</evidence>
<comment type="caution">
    <text evidence="2">The sequence shown here is derived from an EMBL/GenBank/DDBJ whole genome shotgun (WGS) entry which is preliminary data.</text>
</comment>
<protein>
    <submittedName>
        <fullName evidence="2">Uncharacterized protein</fullName>
    </submittedName>
</protein>
<keyword evidence="3" id="KW-1185">Reference proteome</keyword>
<dbReference type="AlphaFoldDB" id="A0A314U6G2"/>
<sequence>MGLMSPGKPTRRSGQSYCLRAASGLHKPTMRCGVLTCCHSNSRATNIHMRYKERNFSDVNKSKQQPKLFLPSGLPMLVEPTSCPGLLKPAGTSNWGLGPLLSGPRLEGALGPEGSSSAEDPT</sequence>